<proteinExistence type="inferred from homology"/>
<dbReference type="Pfam" id="PF07715">
    <property type="entry name" value="Plug"/>
    <property type="match status" value="1"/>
</dbReference>
<comment type="similarity">
    <text evidence="1">Belongs to the TonB-dependent receptor family.</text>
</comment>
<dbReference type="Gene3D" id="2.170.130.10">
    <property type="entry name" value="TonB-dependent receptor, plug domain"/>
    <property type="match status" value="1"/>
</dbReference>
<keyword evidence="1" id="KW-1134">Transmembrane beta strand</keyword>
<gene>
    <name evidence="4" type="ORF">GCM10023173_06650</name>
</gene>
<dbReference type="InterPro" id="IPR037066">
    <property type="entry name" value="Plug_dom_sf"/>
</dbReference>
<dbReference type="InterPro" id="IPR023996">
    <property type="entry name" value="TonB-dep_OMP_SusC/RagA"/>
</dbReference>
<comment type="subcellular location">
    <subcellularLocation>
        <location evidence="1">Cell outer membrane</location>
        <topology evidence="1">Multi-pass membrane protein</topology>
    </subcellularLocation>
</comment>
<dbReference type="Proteomes" id="UP001500394">
    <property type="component" value="Unassembled WGS sequence"/>
</dbReference>
<reference evidence="5" key="1">
    <citation type="journal article" date="2019" name="Int. J. Syst. Evol. Microbiol.">
        <title>The Global Catalogue of Microorganisms (GCM) 10K type strain sequencing project: providing services to taxonomists for standard genome sequencing and annotation.</title>
        <authorList>
            <consortium name="The Broad Institute Genomics Platform"/>
            <consortium name="The Broad Institute Genome Sequencing Center for Infectious Disease"/>
            <person name="Wu L."/>
            <person name="Ma J."/>
        </authorList>
    </citation>
    <scope>NUCLEOTIDE SEQUENCE [LARGE SCALE GENOMIC DNA]</scope>
    <source>
        <strain evidence="5">JCM 17858</strain>
    </source>
</reference>
<evidence type="ECO:0000256" key="1">
    <source>
        <dbReference type="PROSITE-ProRule" id="PRU01360"/>
    </source>
</evidence>
<dbReference type="InterPro" id="IPR012910">
    <property type="entry name" value="Plug_dom"/>
</dbReference>
<dbReference type="SUPFAM" id="SSF49464">
    <property type="entry name" value="Carboxypeptidase regulatory domain-like"/>
    <property type="match status" value="1"/>
</dbReference>
<dbReference type="RefSeq" id="WP_345064678.1">
    <property type="nucleotide sequence ID" value="NZ_BAABGR010000006.1"/>
</dbReference>
<dbReference type="NCBIfam" id="TIGR04056">
    <property type="entry name" value="OMP_RagA_SusC"/>
    <property type="match status" value="1"/>
</dbReference>
<dbReference type="EMBL" id="BAABGR010000006">
    <property type="protein sequence ID" value="GAA4512496.1"/>
    <property type="molecule type" value="Genomic_DNA"/>
</dbReference>
<comment type="caution">
    <text evidence="4">The sequence shown here is derived from an EMBL/GenBank/DDBJ whole genome shotgun (WGS) entry which is preliminary data.</text>
</comment>
<dbReference type="Pfam" id="PF13715">
    <property type="entry name" value="CarbopepD_reg_2"/>
    <property type="match status" value="1"/>
</dbReference>
<dbReference type="SUPFAM" id="SSF56935">
    <property type="entry name" value="Porins"/>
    <property type="match status" value="1"/>
</dbReference>
<feature type="signal peptide" evidence="2">
    <location>
        <begin position="1"/>
        <end position="20"/>
    </location>
</feature>
<dbReference type="InterPro" id="IPR008969">
    <property type="entry name" value="CarboxyPept-like_regulatory"/>
</dbReference>
<dbReference type="InterPro" id="IPR023997">
    <property type="entry name" value="TonB-dep_OMP_SusC/RagA_CS"/>
</dbReference>
<keyword evidence="5" id="KW-1185">Reference proteome</keyword>
<organism evidence="4 5">
    <name type="scientific">Sphingobacterium thermophilum</name>
    <dbReference type="NCBI Taxonomy" id="768534"/>
    <lineage>
        <taxon>Bacteria</taxon>
        <taxon>Pseudomonadati</taxon>
        <taxon>Bacteroidota</taxon>
        <taxon>Sphingobacteriia</taxon>
        <taxon>Sphingobacteriales</taxon>
        <taxon>Sphingobacteriaceae</taxon>
        <taxon>Sphingobacterium</taxon>
    </lineage>
</organism>
<dbReference type="PROSITE" id="PS52016">
    <property type="entry name" value="TONB_DEPENDENT_REC_3"/>
    <property type="match status" value="1"/>
</dbReference>
<feature type="domain" description="TonB-dependent receptor plug" evidence="3">
    <location>
        <begin position="113"/>
        <end position="218"/>
    </location>
</feature>
<keyword evidence="1" id="KW-0813">Transport</keyword>
<evidence type="ECO:0000313" key="5">
    <source>
        <dbReference type="Proteomes" id="UP001500394"/>
    </source>
</evidence>
<dbReference type="NCBIfam" id="TIGR04057">
    <property type="entry name" value="SusC_RagA_signa"/>
    <property type="match status" value="1"/>
</dbReference>
<keyword evidence="4" id="KW-0675">Receptor</keyword>
<accession>A0ABP8QXB6</accession>
<keyword evidence="2" id="KW-0732">Signal</keyword>
<keyword evidence="1" id="KW-0812">Transmembrane</keyword>
<sequence>MRKFFTLVFLITVCFSYALAQTKTITGTVKDGSTMESLPGVTITSSSGQSTQTNADGYFSIEVSSNANITITFIGYKPQTIPVSSQSTYNIFLERDSQELEEVVVVGYGTQKKADVTGSIGSVKGEEIAKQPSMSAMQSVQGKVAGLNIVASENPGSAPTVMIRGLGTALGGRNPLYIVDGIPVTNINNINPTDIESMDVLKDASSASIYGLRAANGVVIVTTKKGRAGRFNINYESYAGIKNILNRVEMANGQQYATYVNENLQAINGGYSLQTSGQPYETDWYEALLKQGSIFNNAVNLSGGSERIDYYLSVNNFTENGILDGSRFIRNTFRNNNTYKFMDGRLKFDQNVNLTLTKNTPKPLNAFNAAYRQSPLVPVMYANGRYGVPFVNKTTGLVTYEGQPGDNIGSLNSIGNPVYEVLRNNNLQNTTTLQGSFEGEFKIVDYLKFNSRFGATKFWYNGRTFNNIKHGWLNADPTRTESEFETLRTNNPTSTSYAYNSLNISQNESFRWVWENFLTFQKSFDRHHVEAILGMSREKFDIASSMSASAYDVPEKEQYWNIDLANSSGSSAYPKTVNQTSYTPIALASYFGRIQYNYDNRYYLTATVRRDGSSVFKANENYWGTFPSFGAGWTISNEEFMQEASWINFLKVRANWGELGNQQIPLNVSQILTSPGSSNYNYVFGPEQTLVFGAAFGTPAVDLTWEKTREAGVGLDFGFLNNNLSGSIDYYHKLNTNTILDVTPTLNSSYARNFYAHGAKVLNQGFEAILTWSKTLSEDFNYSFGVNYAYNSNKVKEVTPAYDGATGGSLANGQITKQLRVGQPIYAWWMWEADGVWQTAEEIANNPRYGSPIPGHLRYKDQNEDGVIDNRDKVFFGSYIPSSTYGINLAVNYKKVDFAVYGYGVAGNKVYNALKGTRIDGGENITAETFKQRWTGPGSTNVHPGAARDSYASSYYLESGSYFRINNITLGYTFSRLYSNTSKLRLYVTAQNPFIFTKYSGFSPEISGVSEAATGIGYSNAGSPSGTSGIELSAYPTTRNFLFGLNLQF</sequence>
<evidence type="ECO:0000313" key="4">
    <source>
        <dbReference type="EMBL" id="GAA4512496.1"/>
    </source>
</evidence>
<dbReference type="InterPro" id="IPR039426">
    <property type="entry name" value="TonB-dep_rcpt-like"/>
</dbReference>
<name>A0ABP8QXB6_9SPHI</name>
<protein>
    <submittedName>
        <fullName evidence="4">TonB-dependent receptor</fullName>
    </submittedName>
</protein>
<evidence type="ECO:0000259" key="3">
    <source>
        <dbReference type="Pfam" id="PF07715"/>
    </source>
</evidence>
<feature type="chain" id="PRO_5046336272" evidence="2">
    <location>
        <begin position="21"/>
        <end position="1049"/>
    </location>
</feature>
<dbReference type="Gene3D" id="2.60.40.1120">
    <property type="entry name" value="Carboxypeptidase-like, regulatory domain"/>
    <property type="match status" value="1"/>
</dbReference>
<keyword evidence="1" id="KW-0998">Cell outer membrane</keyword>
<evidence type="ECO:0000256" key="2">
    <source>
        <dbReference type="SAM" id="SignalP"/>
    </source>
</evidence>
<keyword evidence="1" id="KW-0472">Membrane</keyword>